<name>A0A1D2QQN6_9GAMM</name>
<dbReference type="STRING" id="62101.AB835_06580"/>
<evidence type="ECO:0000313" key="2">
    <source>
        <dbReference type="Proteomes" id="UP000242502"/>
    </source>
</evidence>
<protein>
    <submittedName>
        <fullName evidence="1">Uncharacterized protein</fullName>
    </submittedName>
</protein>
<gene>
    <name evidence="1" type="ORF">AB835_06580</name>
</gene>
<evidence type="ECO:0000313" key="1">
    <source>
        <dbReference type="EMBL" id="ODS23891.1"/>
    </source>
</evidence>
<dbReference type="EMBL" id="MDLC01000018">
    <property type="protein sequence ID" value="ODS23891.1"/>
    <property type="molecule type" value="Genomic_DNA"/>
</dbReference>
<proteinExistence type="predicted"/>
<comment type="caution">
    <text evidence="1">The sequence shown here is derived from an EMBL/GenBank/DDBJ whole genome shotgun (WGS) entry which is preliminary data.</text>
</comment>
<dbReference type="Proteomes" id="UP000242502">
    <property type="component" value="Unassembled WGS sequence"/>
</dbReference>
<organism evidence="1 2">
    <name type="scientific">Candidatus Endobugula sertula</name>
    <name type="common">Bugula neritina bacterial symbiont</name>
    <dbReference type="NCBI Taxonomy" id="62101"/>
    <lineage>
        <taxon>Bacteria</taxon>
        <taxon>Pseudomonadati</taxon>
        <taxon>Pseudomonadota</taxon>
        <taxon>Gammaproteobacteria</taxon>
        <taxon>Cellvibrionales</taxon>
        <taxon>Cellvibrionaceae</taxon>
        <taxon>Candidatus Endobugula</taxon>
    </lineage>
</organism>
<reference evidence="1 2" key="1">
    <citation type="journal article" date="2016" name="Appl. Environ. Microbiol.">
        <title>Lack of Overt Genome Reduction in the Bryostatin-Producing Bryozoan Symbiont "Candidatus Endobugula sertula".</title>
        <authorList>
            <person name="Miller I.J."/>
            <person name="Vanee N."/>
            <person name="Fong S.S."/>
            <person name="Lim-Fong G.E."/>
            <person name="Kwan J.C."/>
        </authorList>
    </citation>
    <scope>NUCLEOTIDE SEQUENCE [LARGE SCALE GENOMIC DNA]</scope>
    <source>
        <strain evidence="1">AB1-4</strain>
    </source>
</reference>
<accession>A0A1D2QQN6</accession>
<sequence>MFTVITWCTSDYKYLSEGLISDCQRLGYDYHVYELDKEFPNLAAAWCNHPRVIRQGVEDFDNVLFVDIECRIVRSIPEHWQAPLVSVREPTQNFWITYNTGTVMANKSCIPWLDTWIHLVEAWDMDKLSNDAYIYWPNDIGDELPFNAAVTALGVSLNIVKLSYFDRTSEAEIARGLWKNNHTIIQHPTIHHWPKEKDLIECKKLFEQNFAAEPEIVNTLFESPENIVENNGWFFDTVEKCYAPKEFWPQHKRKWVTDPVTLTSAQR</sequence>
<dbReference type="AlphaFoldDB" id="A0A1D2QQN6"/>